<evidence type="ECO:0000256" key="3">
    <source>
        <dbReference type="ARBA" id="ARBA00023082"/>
    </source>
</evidence>
<dbReference type="InterPro" id="IPR007627">
    <property type="entry name" value="RNA_pol_sigma70_r2"/>
</dbReference>
<dbReference type="Gene3D" id="1.10.1740.10">
    <property type="match status" value="1"/>
</dbReference>
<dbReference type="Gene3D" id="1.10.10.10">
    <property type="entry name" value="Winged helix-like DNA-binding domain superfamily/Winged helix DNA-binding domain"/>
    <property type="match status" value="1"/>
</dbReference>
<dbReference type="SUPFAM" id="SSF88946">
    <property type="entry name" value="Sigma2 domain of RNA polymerase sigma factors"/>
    <property type="match status" value="1"/>
</dbReference>
<dbReference type="InterPro" id="IPR039425">
    <property type="entry name" value="RNA_pol_sigma-70-like"/>
</dbReference>
<name>A0A8J3YZV9_9ACTN</name>
<keyword evidence="10" id="KW-1185">Reference proteome</keyword>
<dbReference type="InterPro" id="IPR036388">
    <property type="entry name" value="WH-like_DNA-bd_sf"/>
</dbReference>
<feature type="domain" description="RNA polymerase sigma factor 70 region 4 type 2" evidence="8">
    <location>
        <begin position="131"/>
        <end position="183"/>
    </location>
</feature>
<evidence type="ECO:0000256" key="6">
    <source>
        <dbReference type="SAM" id="MobiDB-lite"/>
    </source>
</evidence>
<dbReference type="AlphaFoldDB" id="A0A8J3YZV9"/>
<comment type="caution">
    <text evidence="9">The sequence shown here is derived from an EMBL/GenBank/DDBJ whole genome shotgun (WGS) entry which is preliminary data.</text>
</comment>
<feature type="compositionally biased region" description="Pro residues" evidence="6">
    <location>
        <begin position="18"/>
        <end position="29"/>
    </location>
</feature>
<evidence type="ECO:0000259" key="8">
    <source>
        <dbReference type="Pfam" id="PF08281"/>
    </source>
</evidence>
<dbReference type="CDD" id="cd06171">
    <property type="entry name" value="Sigma70_r4"/>
    <property type="match status" value="1"/>
</dbReference>
<gene>
    <name evidence="9" type="ORF">Vau01_001140</name>
</gene>
<protein>
    <submittedName>
        <fullName evidence="9">RNA polymerase sigma24 factor</fullName>
    </submittedName>
</protein>
<organism evidence="9 10">
    <name type="scientific">Virgisporangium aurantiacum</name>
    <dbReference type="NCBI Taxonomy" id="175570"/>
    <lineage>
        <taxon>Bacteria</taxon>
        <taxon>Bacillati</taxon>
        <taxon>Actinomycetota</taxon>
        <taxon>Actinomycetes</taxon>
        <taxon>Micromonosporales</taxon>
        <taxon>Micromonosporaceae</taxon>
        <taxon>Virgisporangium</taxon>
    </lineage>
</organism>
<evidence type="ECO:0000256" key="2">
    <source>
        <dbReference type="ARBA" id="ARBA00023015"/>
    </source>
</evidence>
<dbReference type="Proteomes" id="UP000612585">
    <property type="component" value="Unassembled WGS sequence"/>
</dbReference>
<dbReference type="GO" id="GO:0016987">
    <property type="term" value="F:sigma factor activity"/>
    <property type="evidence" value="ECO:0007669"/>
    <property type="project" value="UniProtKB-KW"/>
</dbReference>
<feature type="domain" description="RNA polymerase sigma-70 region 2" evidence="7">
    <location>
        <begin position="55"/>
        <end position="109"/>
    </location>
</feature>
<dbReference type="RefSeq" id="WP_203985722.1">
    <property type="nucleotide sequence ID" value="NZ_BOPG01000002.1"/>
</dbReference>
<dbReference type="EMBL" id="BOPG01000002">
    <property type="protein sequence ID" value="GIJ52598.1"/>
    <property type="molecule type" value="Genomic_DNA"/>
</dbReference>
<evidence type="ECO:0000256" key="4">
    <source>
        <dbReference type="ARBA" id="ARBA00023125"/>
    </source>
</evidence>
<keyword evidence="3" id="KW-0731">Sigma factor</keyword>
<sequence length="202" mass="22566">MLDMAIPGEEARDEDDAPPAPVLTPPAPAAPKTAQKADFDAFYLANFDRFIVQLHAYTADMGTAQDVVQEAFARALQRWSRVSTYDNPEAWVRRVAWNLATSNWRRIARFNTFMRKQTVERHVAEPSPDRVMLVKALATLPESQRRAVVLHYLGDLSVNDIAAQERVAPGTVKSWLHRGRAALAAAITEYRESTPGTEVHDG</sequence>
<keyword evidence="4" id="KW-0238">DNA-binding</keyword>
<dbReference type="InterPro" id="IPR013249">
    <property type="entry name" value="RNA_pol_sigma70_r4_t2"/>
</dbReference>
<proteinExistence type="inferred from homology"/>
<evidence type="ECO:0000259" key="7">
    <source>
        <dbReference type="Pfam" id="PF04542"/>
    </source>
</evidence>
<accession>A0A8J3YZV9</accession>
<dbReference type="Pfam" id="PF04542">
    <property type="entry name" value="Sigma70_r2"/>
    <property type="match status" value="1"/>
</dbReference>
<reference evidence="9" key="1">
    <citation type="submission" date="2021-01" db="EMBL/GenBank/DDBJ databases">
        <title>Whole genome shotgun sequence of Virgisporangium aurantiacum NBRC 16421.</title>
        <authorList>
            <person name="Komaki H."/>
            <person name="Tamura T."/>
        </authorList>
    </citation>
    <scope>NUCLEOTIDE SEQUENCE</scope>
    <source>
        <strain evidence="9">NBRC 16421</strain>
    </source>
</reference>
<dbReference type="NCBIfam" id="TIGR02937">
    <property type="entry name" value="sigma70-ECF"/>
    <property type="match status" value="1"/>
</dbReference>
<dbReference type="GO" id="GO:0003677">
    <property type="term" value="F:DNA binding"/>
    <property type="evidence" value="ECO:0007669"/>
    <property type="project" value="UniProtKB-KW"/>
</dbReference>
<evidence type="ECO:0000256" key="5">
    <source>
        <dbReference type="ARBA" id="ARBA00023163"/>
    </source>
</evidence>
<dbReference type="GO" id="GO:0006352">
    <property type="term" value="P:DNA-templated transcription initiation"/>
    <property type="evidence" value="ECO:0007669"/>
    <property type="project" value="InterPro"/>
</dbReference>
<evidence type="ECO:0000313" key="10">
    <source>
        <dbReference type="Proteomes" id="UP000612585"/>
    </source>
</evidence>
<dbReference type="PANTHER" id="PTHR43133">
    <property type="entry name" value="RNA POLYMERASE ECF-TYPE SIGMA FACTO"/>
    <property type="match status" value="1"/>
</dbReference>
<keyword evidence="2" id="KW-0805">Transcription regulation</keyword>
<dbReference type="InterPro" id="IPR014284">
    <property type="entry name" value="RNA_pol_sigma-70_dom"/>
</dbReference>
<feature type="region of interest" description="Disordered" evidence="6">
    <location>
        <begin position="1"/>
        <end position="32"/>
    </location>
</feature>
<dbReference type="SUPFAM" id="SSF88659">
    <property type="entry name" value="Sigma3 and sigma4 domains of RNA polymerase sigma factors"/>
    <property type="match status" value="1"/>
</dbReference>
<dbReference type="PANTHER" id="PTHR43133:SF50">
    <property type="entry name" value="ECF RNA POLYMERASE SIGMA FACTOR SIGM"/>
    <property type="match status" value="1"/>
</dbReference>
<dbReference type="InterPro" id="IPR013324">
    <property type="entry name" value="RNA_pol_sigma_r3/r4-like"/>
</dbReference>
<dbReference type="Pfam" id="PF08281">
    <property type="entry name" value="Sigma70_r4_2"/>
    <property type="match status" value="1"/>
</dbReference>
<keyword evidence="5" id="KW-0804">Transcription</keyword>
<comment type="similarity">
    <text evidence="1">Belongs to the sigma-70 factor family. ECF subfamily.</text>
</comment>
<evidence type="ECO:0000256" key="1">
    <source>
        <dbReference type="ARBA" id="ARBA00010641"/>
    </source>
</evidence>
<evidence type="ECO:0000313" key="9">
    <source>
        <dbReference type="EMBL" id="GIJ52598.1"/>
    </source>
</evidence>
<dbReference type="InterPro" id="IPR013325">
    <property type="entry name" value="RNA_pol_sigma_r2"/>
</dbReference>